<keyword evidence="2" id="KW-1185">Reference proteome</keyword>
<dbReference type="PANTHER" id="PTHR47163">
    <property type="entry name" value="DDE_TNP_IS1595 DOMAIN-CONTAINING PROTEIN"/>
    <property type="match status" value="1"/>
</dbReference>
<reference evidence="1" key="1">
    <citation type="submission" date="2023-07" db="EMBL/GenBank/DDBJ databases">
        <title>Chromosome-level genome assembly of Artemia franciscana.</title>
        <authorList>
            <person name="Jo E."/>
        </authorList>
    </citation>
    <scope>NUCLEOTIDE SEQUENCE</scope>
    <source>
        <tissue evidence="1">Whole body</tissue>
    </source>
</reference>
<dbReference type="EMBL" id="JAVRJZ010000021">
    <property type="protein sequence ID" value="KAK2704734.1"/>
    <property type="molecule type" value="Genomic_DNA"/>
</dbReference>
<gene>
    <name evidence="1" type="ORF">QYM36_016947</name>
</gene>
<proteinExistence type="predicted"/>
<evidence type="ECO:0000313" key="1">
    <source>
        <dbReference type="EMBL" id="KAK2704734.1"/>
    </source>
</evidence>
<dbReference type="Proteomes" id="UP001187531">
    <property type="component" value="Unassembled WGS sequence"/>
</dbReference>
<organism evidence="1 2">
    <name type="scientific">Artemia franciscana</name>
    <name type="common">Brine shrimp</name>
    <name type="synonym">Artemia sanfranciscana</name>
    <dbReference type="NCBI Taxonomy" id="6661"/>
    <lineage>
        <taxon>Eukaryota</taxon>
        <taxon>Metazoa</taxon>
        <taxon>Ecdysozoa</taxon>
        <taxon>Arthropoda</taxon>
        <taxon>Crustacea</taxon>
        <taxon>Branchiopoda</taxon>
        <taxon>Anostraca</taxon>
        <taxon>Artemiidae</taxon>
        <taxon>Artemia</taxon>
    </lineage>
</organism>
<dbReference type="InterPro" id="IPR053164">
    <property type="entry name" value="IS1016-like_transposase"/>
</dbReference>
<dbReference type="AlphaFoldDB" id="A0AA88H712"/>
<sequence>MDSCNSCEFGYYLGIVTFYEDDKKSIKFLRDHGVLPKCVKCPFCNKKCVYNESLNIWRCRNIFLLPKSKKRRFCNFSISDFKGTLLETRSTSLPPWKIIQFCNHYLSQQWDHKTIKNCLGMTPCTILELQSLCSEVMQEWISKQEPIGGYGVEIEINKIVVPLNQGLSQIKLLSGVERISQQNFVVVLNEEEHQENCLPLIQRYVKPGSVIYSEILDESGYLSSLGYVHITVNYSENNVTELGSIKKLQRAIKIHIKRVESTGKDMNHHIARFKFISSIKNKKELLHQFFTEVGKCYPPFSNKRNRNFYQGNTDSDKQLTICKETNSDEEFIEFSQRDDDEELAGTDSD</sequence>
<accession>A0AA88H712</accession>
<comment type="caution">
    <text evidence="1">The sequence shown here is derived from an EMBL/GenBank/DDBJ whole genome shotgun (WGS) entry which is preliminary data.</text>
</comment>
<protein>
    <submittedName>
        <fullName evidence="1">Uncharacterized protein</fullName>
    </submittedName>
</protein>
<name>A0AA88H712_ARTSF</name>
<dbReference type="PANTHER" id="PTHR47163:SF2">
    <property type="entry name" value="SI:DKEY-17M8.2"/>
    <property type="match status" value="1"/>
</dbReference>
<evidence type="ECO:0000313" key="2">
    <source>
        <dbReference type="Proteomes" id="UP001187531"/>
    </source>
</evidence>